<sequence>MTIKETIQPPSDDYGQQLILLLNKFQDLSTKLGDTVLDLDLPQIAVVGVQSAGKSSILENFVGKDFLPRGSGVVTRRPLFLQLINDPEERGVFLHKPNEKFTDFNKIRMEIERETDRTTGSNKGISNVPINLKIYSPNVLNLTLVDLPGITRVAQGDQSQDIETVVREMILHYIDKPNCLILAVSPANTDLSTSDALLLAKKVDPRGERTIGVITKVDLMDAGTNAYELLRNRVLPLKRGYIGVVNRSQEGINSRVTMETAIQKERKFFRENYADIADRQGTLYLRQFLNRQLARHIHLTLPAMVDSVRRKQRVIADGLREFDDFPQTPRDKRRAITDLICRAVDRLEADLGNNLSRPGQVTDLRALNGGAEVKRMFTVDFAKEVDSTIMDKVTMTREICTAVMNTTGVRRGHFTAEKVFEDIVRQEIERLKAPSLKTAERVATRVTQVLRDAFAEIERYPYLKEFVLQETDEFIRKCEQKAIECIKHQFEYENALILTEHINLQTSEIMSAINWNVTFDANRFNGIGMNFTTFSVVQRTNSVIVNDSAAPIQNGHNRNYQFFPASVLRHYKAKDNGDKEELRLFYEGGVVPGKALQLVIDEHRSADDWLQAFQQVGFYAWLPNSGEDEFGSFEEYSRSDELTSRSVQAIRIMVEKYMEVELKTIKTIIPKIIVHMIVDKQEPFLRRDLLTDLQEHAESLLKEAPDVENQRKSLNEKMDMCKQIMELTKEMNSLAN</sequence>
<dbReference type="InterPro" id="IPR030381">
    <property type="entry name" value="G_DYNAMIN_dom"/>
</dbReference>
<dbReference type="InterPro" id="IPR019762">
    <property type="entry name" value="Dynamin_GTPase_CS"/>
</dbReference>
<keyword evidence="6 9" id="KW-0342">GTP-binding</keyword>
<feature type="domain" description="GED" evidence="11">
    <location>
        <begin position="647"/>
        <end position="736"/>
    </location>
</feature>
<name>A0AA39IA51_9BILA</name>
<dbReference type="PRINTS" id="PR00195">
    <property type="entry name" value="DYNAMIN"/>
</dbReference>
<dbReference type="InterPro" id="IPR022812">
    <property type="entry name" value="Dynamin"/>
</dbReference>
<dbReference type="Gene3D" id="3.40.50.300">
    <property type="entry name" value="P-loop containing nucleotide triphosphate hydrolases"/>
    <property type="match status" value="1"/>
</dbReference>
<reference evidence="13" key="1">
    <citation type="submission" date="2023-06" db="EMBL/GenBank/DDBJ databases">
        <title>Genomic analysis of the entomopathogenic nematode Steinernema hermaphroditum.</title>
        <authorList>
            <person name="Schwarz E.M."/>
            <person name="Heppert J.K."/>
            <person name="Baniya A."/>
            <person name="Schwartz H.T."/>
            <person name="Tan C.-H."/>
            <person name="Antoshechkin I."/>
            <person name="Sternberg P.W."/>
            <person name="Goodrich-Blair H."/>
            <person name="Dillman A.R."/>
        </authorList>
    </citation>
    <scope>NUCLEOTIDE SEQUENCE</scope>
    <source>
        <strain evidence="13">PS9179</strain>
        <tissue evidence="13">Whole animal</tissue>
    </source>
</reference>
<dbReference type="AlphaFoldDB" id="A0AA39IA51"/>
<evidence type="ECO:0000313" key="13">
    <source>
        <dbReference type="EMBL" id="KAK0420607.1"/>
    </source>
</evidence>
<dbReference type="PROSITE" id="PS51718">
    <property type="entry name" value="G_DYNAMIN_2"/>
    <property type="match status" value="1"/>
</dbReference>
<dbReference type="PROSITE" id="PS00410">
    <property type="entry name" value="G_DYNAMIN_1"/>
    <property type="match status" value="1"/>
</dbReference>
<dbReference type="InterPro" id="IPR027417">
    <property type="entry name" value="P-loop_NTPase"/>
</dbReference>
<evidence type="ECO:0000259" key="12">
    <source>
        <dbReference type="PROSITE" id="PS51718"/>
    </source>
</evidence>
<evidence type="ECO:0000256" key="6">
    <source>
        <dbReference type="ARBA" id="ARBA00023134"/>
    </source>
</evidence>
<gene>
    <name evidence="13" type="ORF">QR680_014787</name>
</gene>
<evidence type="ECO:0000256" key="3">
    <source>
        <dbReference type="ARBA" id="ARBA00022701"/>
    </source>
</evidence>
<dbReference type="EMBL" id="JAUCMV010000002">
    <property type="protein sequence ID" value="KAK0420607.1"/>
    <property type="molecule type" value="Genomic_DNA"/>
</dbReference>
<dbReference type="CDD" id="cd08771">
    <property type="entry name" value="DLP_1"/>
    <property type="match status" value="1"/>
</dbReference>
<dbReference type="Proteomes" id="UP001175271">
    <property type="component" value="Unassembled WGS sequence"/>
</dbReference>
<dbReference type="GO" id="GO:0005737">
    <property type="term" value="C:cytoplasm"/>
    <property type="evidence" value="ECO:0007669"/>
    <property type="project" value="TreeGrafter"/>
</dbReference>
<keyword evidence="5" id="KW-0378">Hydrolase</keyword>
<evidence type="ECO:0000256" key="8">
    <source>
        <dbReference type="ARBA" id="ARBA00048040"/>
    </source>
</evidence>
<dbReference type="Pfam" id="PF02212">
    <property type="entry name" value="GED"/>
    <property type="match status" value="1"/>
</dbReference>
<dbReference type="GO" id="GO:0003924">
    <property type="term" value="F:GTPase activity"/>
    <property type="evidence" value="ECO:0007669"/>
    <property type="project" value="InterPro"/>
</dbReference>
<evidence type="ECO:0000256" key="7">
    <source>
        <dbReference type="ARBA" id="ARBA00023175"/>
    </source>
</evidence>
<evidence type="ECO:0000256" key="10">
    <source>
        <dbReference type="SAM" id="Coils"/>
    </source>
</evidence>
<dbReference type="Gene3D" id="1.20.120.1240">
    <property type="entry name" value="Dynamin, middle domain"/>
    <property type="match status" value="2"/>
</dbReference>
<dbReference type="PANTHER" id="PTHR11566">
    <property type="entry name" value="DYNAMIN"/>
    <property type="match status" value="1"/>
</dbReference>
<feature type="coiled-coil region" evidence="10">
    <location>
        <begin position="690"/>
        <end position="717"/>
    </location>
</feature>
<evidence type="ECO:0000256" key="4">
    <source>
        <dbReference type="ARBA" id="ARBA00022741"/>
    </source>
</evidence>
<accession>A0AA39IA51</accession>
<dbReference type="Pfam" id="PF01031">
    <property type="entry name" value="Dynamin_M"/>
    <property type="match status" value="1"/>
</dbReference>
<comment type="similarity">
    <text evidence="9">Belongs to the TRAFAC class dynamin-like GTPase superfamily. Dynamin/Fzo/YdjA family.</text>
</comment>
<keyword evidence="3" id="KW-0493">Microtubule</keyword>
<dbReference type="FunFam" id="3.40.50.300:FF:000045">
    <property type="entry name" value="dynamin-1 isoform X2"/>
    <property type="match status" value="1"/>
</dbReference>
<dbReference type="SUPFAM" id="SSF52540">
    <property type="entry name" value="P-loop containing nucleoside triphosphate hydrolases"/>
    <property type="match status" value="1"/>
</dbReference>
<dbReference type="InterPro" id="IPR020850">
    <property type="entry name" value="GED_dom"/>
</dbReference>
<keyword evidence="2" id="KW-0254">Endocytosis</keyword>
<dbReference type="GO" id="GO:0008017">
    <property type="term" value="F:microtubule binding"/>
    <property type="evidence" value="ECO:0007669"/>
    <property type="project" value="TreeGrafter"/>
</dbReference>
<evidence type="ECO:0000313" key="14">
    <source>
        <dbReference type="Proteomes" id="UP001175271"/>
    </source>
</evidence>
<evidence type="ECO:0000259" key="11">
    <source>
        <dbReference type="PROSITE" id="PS51388"/>
    </source>
</evidence>
<proteinExistence type="inferred from homology"/>
<organism evidence="13 14">
    <name type="scientific">Steinernema hermaphroditum</name>
    <dbReference type="NCBI Taxonomy" id="289476"/>
    <lineage>
        <taxon>Eukaryota</taxon>
        <taxon>Metazoa</taxon>
        <taxon>Ecdysozoa</taxon>
        <taxon>Nematoda</taxon>
        <taxon>Chromadorea</taxon>
        <taxon>Rhabditida</taxon>
        <taxon>Tylenchina</taxon>
        <taxon>Panagrolaimomorpha</taxon>
        <taxon>Strongyloidoidea</taxon>
        <taxon>Steinernematidae</taxon>
        <taxon>Steinernema</taxon>
    </lineage>
</organism>
<keyword evidence="10" id="KW-0175">Coiled coil</keyword>
<evidence type="ECO:0000256" key="9">
    <source>
        <dbReference type="RuleBase" id="RU003932"/>
    </source>
</evidence>
<protein>
    <recommendedName>
        <fullName evidence="1">dynamin GTPase</fullName>
        <ecNumber evidence="1">3.6.5.5</ecNumber>
    </recommendedName>
</protein>
<dbReference type="InterPro" id="IPR000375">
    <property type="entry name" value="Dynamin_stalk"/>
</dbReference>
<comment type="catalytic activity">
    <reaction evidence="8">
        <text>GTP + H2O = GDP + phosphate + H(+)</text>
        <dbReference type="Rhea" id="RHEA:19669"/>
        <dbReference type="ChEBI" id="CHEBI:15377"/>
        <dbReference type="ChEBI" id="CHEBI:15378"/>
        <dbReference type="ChEBI" id="CHEBI:37565"/>
        <dbReference type="ChEBI" id="CHEBI:43474"/>
        <dbReference type="ChEBI" id="CHEBI:58189"/>
        <dbReference type="EC" id="3.6.5.5"/>
    </reaction>
</comment>
<dbReference type="PROSITE" id="PS51388">
    <property type="entry name" value="GED"/>
    <property type="match status" value="1"/>
</dbReference>
<dbReference type="GO" id="GO:0005874">
    <property type="term" value="C:microtubule"/>
    <property type="evidence" value="ECO:0007669"/>
    <property type="project" value="UniProtKB-KW"/>
</dbReference>
<dbReference type="PANTHER" id="PTHR11566:SF212">
    <property type="entry name" value="DYNAMIN"/>
    <property type="match status" value="1"/>
</dbReference>
<dbReference type="InterPro" id="IPR001401">
    <property type="entry name" value="Dynamin_GTPase"/>
</dbReference>
<comment type="caution">
    <text evidence="13">The sequence shown here is derived from an EMBL/GenBank/DDBJ whole genome shotgun (WGS) entry which is preliminary data.</text>
</comment>
<dbReference type="InterPro" id="IPR045063">
    <property type="entry name" value="Dynamin_N"/>
</dbReference>
<dbReference type="Pfam" id="PF00350">
    <property type="entry name" value="Dynamin_N"/>
    <property type="match status" value="1"/>
</dbReference>
<dbReference type="EC" id="3.6.5.5" evidence="1"/>
<dbReference type="GO" id="GO:0031623">
    <property type="term" value="P:receptor internalization"/>
    <property type="evidence" value="ECO:0007669"/>
    <property type="project" value="TreeGrafter"/>
</dbReference>
<dbReference type="SMART" id="SM00053">
    <property type="entry name" value="DYNc"/>
    <property type="match status" value="1"/>
</dbReference>
<evidence type="ECO:0000256" key="2">
    <source>
        <dbReference type="ARBA" id="ARBA00022583"/>
    </source>
</evidence>
<feature type="domain" description="Dynamin-type G" evidence="12">
    <location>
        <begin position="38"/>
        <end position="302"/>
    </location>
</feature>
<keyword evidence="7" id="KW-0505">Motor protein</keyword>
<evidence type="ECO:0000256" key="1">
    <source>
        <dbReference type="ARBA" id="ARBA00011980"/>
    </source>
</evidence>
<dbReference type="InterPro" id="IPR003130">
    <property type="entry name" value="GED"/>
</dbReference>
<evidence type="ECO:0000256" key="5">
    <source>
        <dbReference type="ARBA" id="ARBA00022801"/>
    </source>
</evidence>
<dbReference type="GO" id="GO:0005525">
    <property type="term" value="F:GTP binding"/>
    <property type="evidence" value="ECO:0007669"/>
    <property type="project" value="UniProtKB-KW"/>
</dbReference>
<keyword evidence="14" id="KW-1185">Reference proteome</keyword>
<keyword evidence="4 9" id="KW-0547">Nucleotide-binding</keyword>
<dbReference type="GO" id="GO:0005886">
    <property type="term" value="C:plasma membrane"/>
    <property type="evidence" value="ECO:0007669"/>
    <property type="project" value="TreeGrafter"/>
</dbReference>